<dbReference type="GO" id="GO:0005524">
    <property type="term" value="F:ATP binding"/>
    <property type="evidence" value="ECO:0007669"/>
    <property type="project" value="UniProtKB-KW"/>
</dbReference>
<gene>
    <name evidence="5" type="ORF">B1A_16600</name>
</gene>
<dbReference type="EMBL" id="AUZX01012200">
    <property type="protein sequence ID" value="EQD40076.1"/>
    <property type="molecule type" value="Genomic_DNA"/>
</dbReference>
<dbReference type="GO" id="GO:0016874">
    <property type="term" value="F:ligase activity"/>
    <property type="evidence" value="ECO:0007669"/>
    <property type="project" value="UniProtKB-KW"/>
</dbReference>
<dbReference type="InterPro" id="IPR038138">
    <property type="entry name" value="PPS/PS_sf"/>
</dbReference>
<protein>
    <submittedName>
        <fullName evidence="5">Protein containing DUF137</fullName>
    </submittedName>
</protein>
<dbReference type="NCBIfam" id="NF010324">
    <property type="entry name" value="PRK13761.1"/>
    <property type="match status" value="1"/>
</dbReference>
<accession>T0YWW8</accession>
<keyword evidence="2" id="KW-0547">Nucleotide-binding</keyword>
<evidence type="ECO:0000256" key="2">
    <source>
        <dbReference type="ARBA" id="ARBA00022741"/>
    </source>
</evidence>
<dbReference type="AlphaFoldDB" id="T0YWW8"/>
<reference evidence="5" key="1">
    <citation type="submission" date="2013-08" db="EMBL/GenBank/DDBJ databases">
        <authorList>
            <person name="Mendez C."/>
            <person name="Richter M."/>
            <person name="Ferrer M."/>
            <person name="Sanchez J."/>
        </authorList>
    </citation>
    <scope>NUCLEOTIDE SEQUENCE</scope>
</reference>
<reference evidence="5" key="2">
    <citation type="journal article" date="2014" name="ISME J.">
        <title>Microbial stratification in low pH oxic and suboxic macroscopic growths along an acid mine drainage.</title>
        <authorList>
            <person name="Mendez-Garcia C."/>
            <person name="Mesa V."/>
            <person name="Sprenger R.R."/>
            <person name="Richter M."/>
            <person name="Diez M.S."/>
            <person name="Solano J."/>
            <person name="Bargiela R."/>
            <person name="Golyshina O.V."/>
            <person name="Manteca A."/>
            <person name="Ramos J.L."/>
            <person name="Gallego J.R."/>
            <person name="Llorente I."/>
            <person name="Martins Dos Santos V.A."/>
            <person name="Jensen O.N."/>
            <person name="Pelaez A.I."/>
            <person name="Sanchez J."/>
            <person name="Ferrer M."/>
        </authorList>
    </citation>
    <scope>NUCLEOTIDE SEQUENCE</scope>
</reference>
<comment type="caution">
    <text evidence="5">The sequence shown here is derived from an EMBL/GenBank/DDBJ whole genome shotgun (WGS) entry which is preliminary data.</text>
</comment>
<dbReference type="PANTHER" id="PTHR40695">
    <property type="entry name" value="4-PHOSPHOPANTOATE--BETA-ALANINE LIGASE"/>
    <property type="match status" value="1"/>
</dbReference>
<evidence type="ECO:0000256" key="4">
    <source>
        <dbReference type="ARBA" id="ARBA00022993"/>
    </source>
</evidence>
<dbReference type="InterPro" id="IPR002855">
    <property type="entry name" value="PPS/PS"/>
</dbReference>
<dbReference type="Gene3D" id="3.40.50.12640">
    <property type="entry name" value="Phosphopantoate/pantothenate synthetase"/>
    <property type="match status" value="1"/>
</dbReference>
<dbReference type="PANTHER" id="PTHR40695:SF1">
    <property type="entry name" value="4-PHOSPHOPANTOATE--BETA-ALANINE LIGASE"/>
    <property type="match status" value="1"/>
</dbReference>
<proteinExistence type="predicted"/>
<dbReference type="Pfam" id="PF02006">
    <property type="entry name" value="PPS_PS"/>
    <property type="match status" value="1"/>
</dbReference>
<organism evidence="5">
    <name type="scientific">mine drainage metagenome</name>
    <dbReference type="NCBI Taxonomy" id="410659"/>
    <lineage>
        <taxon>unclassified sequences</taxon>
        <taxon>metagenomes</taxon>
        <taxon>ecological metagenomes</taxon>
    </lineage>
</organism>
<evidence type="ECO:0000256" key="3">
    <source>
        <dbReference type="ARBA" id="ARBA00022840"/>
    </source>
</evidence>
<sequence>MRISPRHPRAESLRTRAHLAQEMREGVVAPEGLIAHGRGEAFDYLLGERSSASARRAERAAAAWLLAARRPVVSVNGNVAALAAQPLARLVRALPRLRVEVNLFHRTPARAARVASRLRAGGIRTVFGVHPTARIPKLPSDRALVDRDGIAQADVCLIPLEDGDRTEALRALGIRVISIDLNPLSRTSERSDLPIIDELTRALDHIARATPPSEGTGAVRVLRPFDRSRALADAFATIERR</sequence>
<feature type="non-terminal residue" evidence="5">
    <location>
        <position position="241"/>
    </location>
</feature>
<keyword evidence="1" id="KW-0436">Ligase</keyword>
<keyword evidence="3" id="KW-0067">ATP-binding</keyword>
<dbReference type="GO" id="GO:0015937">
    <property type="term" value="P:coenzyme A biosynthetic process"/>
    <property type="evidence" value="ECO:0007669"/>
    <property type="project" value="UniProtKB-KW"/>
</dbReference>
<name>T0YWW8_9ZZZZ</name>
<evidence type="ECO:0000313" key="5">
    <source>
        <dbReference type="EMBL" id="EQD40076.1"/>
    </source>
</evidence>
<evidence type="ECO:0000256" key="1">
    <source>
        <dbReference type="ARBA" id="ARBA00022598"/>
    </source>
</evidence>
<keyword evidence="4" id="KW-0173">Coenzyme A biosynthesis</keyword>